<feature type="transmembrane region" description="Helical" evidence="7">
    <location>
        <begin position="111"/>
        <end position="132"/>
    </location>
</feature>
<feature type="transmembrane region" description="Helical" evidence="7">
    <location>
        <begin position="364"/>
        <end position="384"/>
    </location>
</feature>
<feature type="transmembrane region" description="Helical" evidence="7">
    <location>
        <begin position="334"/>
        <end position="357"/>
    </location>
</feature>
<keyword evidence="6 7" id="KW-0472">Membrane</keyword>
<accession>A0A0G1DLD4</accession>
<name>A0A0G1DLD4_9BACT</name>
<evidence type="ECO:0000256" key="7">
    <source>
        <dbReference type="SAM" id="Phobius"/>
    </source>
</evidence>
<dbReference type="GO" id="GO:0005886">
    <property type="term" value="C:plasma membrane"/>
    <property type="evidence" value="ECO:0007669"/>
    <property type="project" value="UniProtKB-SubCell"/>
</dbReference>
<evidence type="ECO:0000256" key="2">
    <source>
        <dbReference type="ARBA" id="ARBA00007430"/>
    </source>
</evidence>
<feature type="transmembrane region" description="Helical" evidence="7">
    <location>
        <begin position="390"/>
        <end position="408"/>
    </location>
</feature>
<gene>
    <name evidence="8" type="ORF">UV73_C0001G0176</name>
</gene>
<feature type="transmembrane region" description="Helical" evidence="7">
    <location>
        <begin position="444"/>
        <end position="466"/>
    </location>
</feature>
<reference evidence="8 9" key="1">
    <citation type="journal article" date="2015" name="Nature">
        <title>rRNA introns, odd ribosomes, and small enigmatic genomes across a large radiation of phyla.</title>
        <authorList>
            <person name="Brown C.T."/>
            <person name="Hug L.A."/>
            <person name="Thomas B.C."/>
            <person name="Sharon I."/>
            <person name="Castelle C.J."/>
            <person name="Singh A."/>
            <person name="Wilkins M.J."/>
            <person name="Williams K.H."/>
            <person name="Banfield J.F."/>
        </authorList>
    </citation>
    <scope>NUCLEOTIDE SEQUENCE [LARGE SCALE GENOMIC DNA]</scope>
</reference>
<dbReference type="PANTHER" id="PTHR30250">
    <property type="entry name" value="PST FAMILY PREDICTED COLANIC ACID TRANSPORTER"/>
    <property type="match status" value="1"/>
</dbReference>
<evidence type="ECO:0000256" key="6">
    <source>
        <dbReference type="ARBA" id="ARBA00023136"/>
    </source>
</evidence>
<comment type="caution">
    <text evidence="8">The sequence shown here is derived from an EMBL/GenBank/DDBJ whole genome shotgun (WGS) entry which is preliminary data.</text>
</comment>
<organism evidence="8 9">
    <name type="scientific">Candidatus Gottesmanbacteria bacterium GW2011_GWA2_43_14</name>
    <dbReference type="NCBI Taxonomy" id="1618443"/>
    <lineage>
        <taxon>Bacteria</taxon>
        <taxon>Candidatus Gottesmaniibacteriota</taxon>
    </lineage>
</organism>
<feature type="transmembrane region" description="Helical" evidence="7">
    <location>
        <begin position="152"/>
        <end position="174"/>
    </location>
</feature>
<keyword evidence="4 7" id="KW-0812">Transmembrane</keyword>
<sequence length="481" mass="53337">MDSAGSAVIKGKIVRGVMAMTGRTMLLQIITFTATFILTILLSPAVFGVFFVVSAVISFLTYFSDIGLAAALIQKKEEPGRVELVSVFTLQQAIVITLLAAAYFLVPYISLFYRLSHEGIFLLNALLISFFLSSLKTIPSILLERKLEFSRLVIPQILETLAFYLTAVILAYLGMGVASFAWAAVLRGLVGLVSIYFVSPWMPGLGFSYRAVKSLITFGLPFQTNSLLALVKDDLLTLYLGKVLPFAHVGYLGWAKKWAETPLRLIMDSVIRVTFPAFSRIQNDKILLKKALEKAVLFLALFILPASVFLAIYIRPLMFIVPRYAKWNEALTAFYFFSASSVLAAFSSPLVNALNALGGIKKTLFLMVIWTGMTWIMVPFLTRIYGFNGWAYASVAISLTVFLPVSMLKKEVNFKILPNILKPFLMTAASALFALATLPLAKDIYSLAVLLLISGAIYLTLSWIWLKREIKPYLPRLISSA</sequence>
<evidence type="ECO:0000256" key="5">
    <source>
        <dbReference type="ARBA" id="ARBA00022989"/>
    </source>
</evidence>
<feature type="transmembrane region" description="Helical" evidence="7">
    <location>
        <begin position="84"/>
        <end position="105"/>
    </location>
</feature>
<evidence type="ECO:0000256" key="1">
    <source>
        <dbReference type="ARBA" id="ARBA00004651"/>
    </source>
</evidence>
<evidence type="ECO:0000256" key="3">
    <source>
        <dbReference type="ARBA" id="ARBA00022475"/>
    </source>
</evidence>
<dbReference type="InterPro" id="IPR050833">
    <property type="entry name" value="Poly_Biosynth_Transport"/>
</dbReference>
<dbReference type="AlphaFoldDB" id="A0A0G1DLD4"/>
<protein>
    <submittedName>
        <fullName evidence="8">Polysaccharide biosynthesis protein</fullName>
    </submittedName>
</protein>
<keyword evidence="3" id="KW-1003">Cell membrane</keyword>
<dbReference type="EMBL" id="LCFP01000001">
    <property type="protein sequence ID" value="KKS98655.1"/>
    <property type="molecule type" value="Genomic_DNA"/>
</dbReference>
<feature type="transmembrane region" description="Helical" evidence="7">
    <location>
        <begin position="236"/>
        <end position="254"/>
    </location>
</feature>
<dbReference type="STRING" id="1618443.UV73_C0001G0176"/>
<feature type="transmembrane region" description="Helical" evidence="7">
    <location>
        <begin position="420"/>
        <end position="438"/>
    </location>
</feature>
<proteinExistence type="inferred from homology"/>
<keyword evidence="5 7" id="KW-1133">Transmembrane helix</keyword>
<feature type="transmembrane region" description="Helical" evidence="7">
    <location>
        <begin position="49"/>
        <end position="72"/>
    </location>
</feature>
<evidence type="ECO:0000256" key="4">
    <source>
        <dbReference type="ARBA" id="ARBA00022692"/>
    </source>
</evidence>
<comment type="similarity">
    <text evidence="2">Belongs to the polysaccharide synthase family.</text>
</comment>
<dbReference type="Proteomes" id="UP000034894">
    <property type="component" value="Unassembled WGS sequence"/>
</dbReference>
<feature type="transmembrane region" description="Helical" evidence="7">
    <location>
        <begin position="25"/>
        <end position="43"/>
    </location>
</feature>
<comment type="subcellular location">
    <subcellularLocation>
        <location evidence="1">Cell membrane</location>
        <topology evidence="1">Multi-pass membrane protein</topology>
    </subcellularLocation>
</comment>
<evidence type="ECO:0000313" key="8">
    <source>
        <dbReference type="EMBL" id="KKS98655.1"/>
    </source>
</evidence>
<feature type="transmembrane region" description="Helical" evidence="7">
    <location>
        <begin position="295"/>
        <end position="314"/>
    </location>
</feature>
<evidence type="ECO:0000313" key="9">
    <source>
        <dbReference type="Proteomes" id="UP000034894"/>
    </source>
</evidence>
<dbReference type="PANTHER" id="PTHR30250:SF10">
    <property type="entry name" value="LIPOPOLYSACCHARIDE BIOSYNTHESIS PROTEIN WZXC"/>
    <property type="match status" value="1"/>
</dbReference>
<dbReference type="Pfam" id="PF13440">
    <property type="entry name" value="Polysacc_synt_3"/>
    <property type="match status" value="1"/>
</dbReference>